<keyword evidence="2" id="KW-1133">Transmembrane helix</keyword>
<keyword evidence="4" id="KW-1185">Reference proteome</keyword>
<name>A0A844XU32_9SPHN</name>
<comment type="caution">
    <text evidence="3">The sequence shown here is derived from an EMBL/GenBank/DDBJ whole genome shotgun (WGS) entry which is preliminary data.</text>
</comment>
<proteinExistence type="predicted"/>
<keyword evidence="2" id="KW-0812">Transmembrane</keyword>
<gene>
    <name evidence="3" type="ORF">GRI69_10765</name>
</gene>
<dbReference type="Proteomes" id="UP000448199">
    <property type="component" value="Unassembled WGS sequence"/>
</dbReference>
<evidence type="ECO:0000256" key="1">
    <source>
        <dbReference type="SAM" id="MobiDB-lite"/>
    </source>
</evidence>
<feature type="transmembrane region" description="Helical" evidence="2">
    <location>
        <begin position="26"/>
        <end position="50"/>
    </location>
</feature>
<organism evidence="3 4">
    <name type="scientific">Qipengyuania vulgaris</name>
    <dbReference type="NCBI Taxonomy" id="291985"/>
    <lineage>
        <taxon>Bacteria</taxon>
        <taxon>Pseudomonadati</taxon>
        <taxon>Pseudomonadota</taxon>
        <taxon>Alphaproteobacteria</taxon>
        <taxon>Sphingomonadales</taxon>
        <taxon>Erythrobacteraceae</taxon>
        <taxon>Qipengyuania</taxon>
    </lineage>
</organism>
<dbReference type="AlphaFoldDB" id="A0A844XU32"/>
<protein>
    <submittedName>
        <fullName evidence="3">Uncharacterized protein</fullName>
    </submittedName>
</protein>
<reference evidence="3 4" key="1">
    <citation type="submission" date="2019-12" db="EMBL/GenBank/DDBJ databases">
        <title>Genomic-based taxomic classification of the family Erythrobacteraceae.</title>
        <authorList>
            <person name="Xu L."/>
        </authorList>
    </citation>
    <scope>NUCLEOTIDE SEQUENCE [LARGE SCALE GENOMIC DNA]</scope>
    <source>
        <strain evidence="3 4">DSM 17792</strain>
    </source>
</reference>
<feature type="region of interest" description="Disordered" evidence="1">
    <location>
        <begin position="82"/>
        <end position="112"/>
    </location>
</feature>
<dbReference type="RefSeq" id="WP_160728286.1">
    <property type="nucleotide sequence ID" value="NZ_WTYC01000005.1"/>
</dbReference>
<evidence type="ECO:0000313" key="4">
    <source>
        <dbReference type="Proteomes" id="UP000448199"/>
    </source>
</evidence>
<accession>A0A844XU32</accession>
<evidence type="ECO:0000256" key="2">
    <source>
        <dbReference type="SAM" id="Phobius"/>
    </source>
</evidence>
<keyword evidence="2" id="KW-0472">Membrane</keyword>
<sequence>MSFNHSGKSPEAKPHAPYEYSNSRPFSVFGLAAVASLGALSVVGGAWTVLEQATSSEGIAGPPDLKLVVDAIGGHGQSIVSASEVQASETHESEGGLSGEDADNEQAVNDPV</sequence>
<dbReference type="EMBL" id="WTYC01000005">
    <property type="protein sequence ID" value="MXO48737.1"/>
    <property type="molecule type" value="Genomic_DNA"/>
</dbReference>
<evidence type="ECO:0000313" key="3">
    <source>
        <dbReference type="EMBL" id="MXO48737.1"/>
    </source>
</evidence>